<proteinExistence type="predicted"/>
<dbReference type="EMBL" id="PEBD01000010">
    <property type="protein sequence ID" value="PHV65975.1"/>
    <property type="molecule type" value="Genomic_DNA"/>
</dbReference>
<reference evidence="2 3" key="1">
    <citation type="submission" date="2017-10" db="EMBL/GenBank/DDBJ databases">
        <title>The draft genome sequence of Williamsia sp. BULT 1.1 isolated from the semi-arid grassland soils from South Africa.</title>
        <authorList>
            <person name="Kabwe M.H."/>
            <person name="Govender N."/>
            <person name="Mutseka Lunga P."/>
            <person name="Vikram S."/>
            <person name="Makhalanyane T.P."/>
        </authorList>
    </citation>
    <scope>NUCLEOTIDE SEQUENCE [LARGE SCALE GENOMIC DNA]</scope>
    <source>
        <strain evidence="2 3">BULT 1.1</strain>
    </source>
</reference>
<name>A0A2G3PJJ1_WILMA</name>
<evidence type="ECO:0000313" key="2">
    <source>
        <dbReference type="EMBL" id="PHV65975.1"/>
    </source>
</evidence>
<keyword evidence="1" id="KW-1133">Transmembrane helix</keyword>
<evidence type="ECO:0000256" key="1">
    <source>
        <dbReference type="SAM" id="Phobius"/>
    </source>
</evidence>
<feature type="transmembrane region" description="Helical" evidence="1">
    <location>
        <begin position="34"/>
        <end position="57"/>
    </location>
</feature>
<protein>
    <submittedName>
        <fullName evidence="2">Uncharacterized protein</fullName>
    </submittedName>
</protein>
<keyword evidence="1" id="KW-0472">Membrane</keyword>
<accession>A0A2G3PJJ1</accession>
<gene>
    <name evidence="2" type="ORF">CSW57_20160</name>
</gene>
<comment type="caution">
    <text evidence="2">The sequence shown here is derived from an EMBL/GenBank/DDBJ whole genome shotgun (WGS) entry which is preliminary data.</text>
</comment>
<sequence length="88" mass="9649">MIVRIINSDRDDQFEITFKRTVSQFGIVGHTFDVFLWIGVAVAAWVLISIFVAMVMARVISHADLEAEAADLRALQSAGRPKETAGSA</sequence>
<keyword evidence="1" id="KW-0812">Transmembrane</keyword>
<dbReference type="Proteomes" id="UP000225108">
    <property type="component" value="Unassembled WGS sequence"/>
</dbReference>
<dbReference type="AlphaFoldDB" id="A0A2G3PJJ1"/>
<organism evidence="2 3">
    <name type="scientific">Williamsia marianensis</name>
    <dbReference type="NCBI Taxonomy" id="85044"/>
    <lineage>
        <taxon>Bacteria</taxon>
        <taxon>Bacillati</taxon>
        <taxon>Actinomycetota</taxon>
        <taxon>Actinomycetes</taxon>
        <taxon>Mycobacteriales</taxon>
        <taxon>Nocardiaceae</taxon>
        <taxon>Williamsia</taxon>
    </lineage>
</organism>
<evidence type="ECO:0000313" key="3">
    <source>
        <dbReference type="Proteomes" id="UP000225108"/>
    </source>
</evidence>